<accession>A0A0G4F883</accession>
<dbReference type="InterPro" id="IPR001623">
    <property type="entry name" value="DnaJ_domain"/>
</dbReference>
<dbReference type="PROSITE" id="PS50076">
    <property type="entry name" value="DNAJ_2"/>
    <property type="match status" value="1"/>
</dbReference>
<protein>
    <recommendedName>
        <fullName evidence="2">J domain-containing protein</fullName>
    </recommendedName>
</protein>
<evidence type="ECO:0000313" key="3">
    <source>
        <dbReference type="EMBL" id="CEM08732.1"/>
    </source>
</evidence>
<dbReference type="CDD" id="cd06257">
    <property type="entry name" value="DnaJ"/>
    <property type="match status" value="1"/>
</dbReference>
<organism evidence="3">
    <name type="scientific">Chromera velia CCMP2878</name>
    <dbReference type="NCBI Taxonomy" id="1169474"/>
    <lineage>
        <taxon>Eukaryota</taxon>
        <taxon>Sar</taxon>
        <taxon>Alveolata</taxon>
        <taxon>Colpodellida</taxon>
        <taxon>Chromeraceae</taxon>
        <taxon>Chromera</taxon>
    </lineage>
</organism>
<dbReference type="SUPFAM" id="SSF46565">
    <property type="entry name" value="Chaperone J-domain"/>
    <property type="match status" value="1"/>
</dbReference>
<evidence type="ECO:0000256" key="1">
    <source>
        <dbReference type="SAM" id="MobiDB-lite"/>
    </source>
</evidence>
<dbReference type="VEuPathDB" id="CryptoDB:Cvel_2934"/>
<feature type="domain" description="J" evidence="2">
    <location>
        <begin position="12"/>
        <end position="74"/>
    </location>
</feature>
<gene>
    <name evidence="3" type="ORF">Cvel_2934</name>
</gene>
<feature type="region of interest" description="Disordered" evidence="1">
    <location>
        <begin position="70"/>
        <end position="121"/>
    </location>
</feature>
<feature type="compositionally biased region" description="Low complexity" evidence="1">
    <location>
        <begin position="88"/>
        <end position="101"/>
    </location>
</feature>
<reference evidence="3" key="1">
    <citation type="submission" date="2014-11" db="EMBL/GenBank/DDBJ databases">
        <authorList>
            <person name="Otto D Thomas"/>
            <person name="Naeem Raeece"/>
        </authorList>
    </citation>
    <scope>NUCLEOTIDE SEQUENCE</scope>
</reference>
<dbReference type="Pfam" id="PF00226">
    <property type="entry name" value="DnaJ"/>
    <property type="match status" value="1"/>
</dbReference>
<dbReference type="Gene3D" id="1.10.287.110">
    <property type="entry name" value="DnaJ domain"/>
    <property type="match status" value="1"/>
</dbReference>
<sequence length="179" mass="20724">MPTELLRSETFVSASILGLSEKGPFPNRQSEIQKAYKGKAFHLYPDKNLGREAEANEEFKKLGAAKDYLQKKANMPIRKTARQPPPQSQSQHQQQQKQQVHQKPRQPTEPPGRPESQAERFARWEREEREAGGFWPYFWVHTCRVMRAAGHRVCEVGGWLGKIVREGGTWVLELFRRSN</sequence>
<proteinExistence type="predicted"/>
<dbReference type="EMBL" id="CDMZ01000187">
    <property type="protein sequence ID" value="CEM08732.1"/>
    <property type="molecule type" value="Genomic_DNA"/>
</dbReference>
<name>A0A0G4F883_9ALVE</name>
<dbReference type="InterPro" id="IPR036869">
    <property type="entry name" value="J_dom_sf"/>
</dbReference>
<dbReference type="AlphaFoldDB" id="A0A0G4F883"/>
<evidence type="ECO:0000259" key="2">
    <source>
        <dbReference type="PROSITE" id="PS50076"/>
    </source>
</evidence>